<feature type="transmembrane region" description="Helical" evidence="15">
    <location>
        <begin position="491"/>
        <end position="517"/>
    </location>
</feature>
<gene>
    <name evidence="16" type="ORF">CAMP_LOCUS10648</name>
</gene>
<evidence type="ECO:0000256" key="8">
    <source>
        <dbReference type="ARBA" id="ARBA00023065"/>
    </source>
</evidence>
<evidence type="ECO:0000256" key="6">
    <source>
        <dbReference type="ARBA" id="ARBA00022989"/>
    </source>
</evidence>
<sequence>MIHRKMKRAGTGGAHKNREDLVFPIDDDELEGAEYQPVFVRCTCMNSEQCVPNRNPLETQASICMCFEDVTHGHIWPCYPTSVWNVKNCTGCSTISNTCPDPDGPREDRKNLKVWKKEQNIPGVTCLCQSISHHCMVHPKEEIRWWDPNNYTVYAVTDPPVVEITETEKAFGLEDLKGAGAITTRTKENLIFLVAALPKETRRNLSYSLNEFVLRCSFNSKDCDMQSDFRLHIDPEYGNCYTFNFNYSMELKNTRAGPMYGLRLLLDVHQDDYMPTTESAGVRIVVHEQNKEPFPDTFGYSAPTGFVSSFGLKTKELHRLSAPWGNCSDDFRPESYIYEDRYSPEGCHRNCFQNTALKICGCGDPRFPLPSENTRHCKAGSVRDRECLWNVTSETGEFHSLLDRCVCRQHCKERQFETAYSASAWPSQNFRIGDDCPAVADIFNDSEACTEYYRKNTAYIEIYYEQLNYELLKETAGYTLVNLFSDFGGNIGLWIGFSVITFLEFAELLCEIGYYLLYIKPMRFRRKIVRRKKEQHAARSIPSLLNRHLYHRSPRSISHHQYLNEDDDSTTDNTMIKPLPRD</sequence>
<dbReference type="EMBL" id="CANHGI010000004">
    <property type="protein sequence ID" value="CAI5448011.1"/>
    <property type="molecule type" value="Genomic_DNA"/>
</dbReference>
<keyword evidence="5 13" id="KW-0812">Transmembrane</keyword>
<dbReference type="InterPro" id="IPR004726">
    <property type="entry name" value="Deg-1"/>
</dbReference>
<name>A0A9P1IN03_9PELO</name>
<evidence type="ECO:0000313" key="17">
    <source>
        <dbReference type="Proteomes" id="UP001152747"/>
    </source>
</evidence>
<comment type="subcellular location">
    <subcellularLocation>
        <location evidence="1">Membrane</location>
        <topology evidence="1">Multi-pass membrane protein</topology>
    </subcellularLocation>
</comment>
<keyword evidence="9 15" id="KW-0472">Membrane</keyword>
<keyword evidence="4 13" id="KW-0894">Sodium channel</keyword>
<evidence type="ECO:0000256" key="1">
    <source>
        <dbReference type="ARBA" id="ARBA00004141"/>
    </source>
</evidence>
<keyword evidence="12 13" id="KW-0407">Ion channel</keyword>
<evidence type="ECO:0008006" key="18">
    <source>
        <dbReference type="Google" id="ProtNLM"/>
    </source>
</evidence>
<dbReference type="Proteomes" id="UP001152747">
    <property type="component" value="Unassembled WGS sequence"/>
</dbReference>
<feature type="region of interest" description="Disordered" evidence="14">
    <location>
        <begin position="561"/>
        <end position="582"/>
    </location>
</feature>
<keyword evidence="8 13" id="KW-0406">Ion transport</keyword>
<accession>A0A9P1IN03</accession>
<evidence type="ECO:0000256" key="10">
    <source>
        <dbReference type="ARBA" id="ARBA00023180"/>
    </source>
</evidence>
<comment type="caution">
    <text evidence="16">The sequence shown here is derived from an EMBL/GenBank/DDBJ whole genome shotgun (WGS) entry which is preliminary data.</text>
</comment>
<dbReference type="OrthoDB" id="6502088at2759"/>
<dbReference type="GO" id="GO:0015280">
    <property type="term" value="F:ligand-gated sodium channel activity"/>
    <property type="evidence" value="ECO:0007669"/>
    <property type="project" value="TreeGrafter"/>
</dbReference>
<dbReference type="Gene3D" id="1.10.287.770">
    <property type="entry name" value="YojJ-like"/>
    <property type="match status" value="1"/>
</dbReference>
<keyword evidence="3 13" id="KW-0813">Transport</keyword>
<keyword evidence="7" id="KW-0915">Sodium</keyword>
<evidence type="ECO:0000256" key="15">
    <source>
        <dbReference type="SAM" id="Phobius"/>
    </source>
</evidence>
<evidence type="ECO:0000256" key="9">
    <source>
        <dbReference type="ARBA" id="ARBA00023136"/>
    </source>
</evidence>
<dbReference type="NCBIfam" id="TIGR00867">
    <property type="entry name" value="deg-1"/>
    <property type="match status" value="1"/>
</dbReference>
<evidence type="ECO:0000256" key="13">
    <source>
        <dbReference type="RuleBase" id="RU000679"/>
    </source>
</evidence>
<reference evidence="16" key="1">
    <citation type="submission" date="2022-11" db="EMBL/GenBank/DDBJ databases">
        <authorList>
            <person name="Kikuchi T."/>
        </authorList>
    </citation>
    <scope>NUCLEOTIDE SEQUENCE</scope>
    <source>
        <strain evidence="16">PS1010</strain>
    </source>
</reference>
<keyword evidence="17" id="KW-1185">Reference proteome</keyword>
<evidence type="ECO:0000256" key="12">
    <source>
        <dbReference type="ARBA" id="ARBA00023303"/>
    </source>
</evidence>
<proteinExistence type="inferred from homology"/>
<dbReference type="Pfam" id="PF00858">
    <property type="entry name" value="ASC"/>
    <property type="match status" value="1"/>
</dbReference>
<dbReference type="PANTHER" id="PTHR11690">
    <property type="entry name" value="AMILORIDE-SENSITIVE SODIUM CHANNEL-RELATED"/>
    <property type="match status" value="1"/>
</dbReference>
<dbReference type="InterPro" id="IPR001873">
    <property type="entry name" value="ENaC"/>
</dbReference>
<dbReference type="FunFam" id="1.10.287.770:FF:000001">
    <property type="entry name" value="Acid-sensing ion channel subunit 1"/>
    <property type="match status" value="1"/>
</dbReference>
<dbReference type="PRINTS" id="PR01078">
    <property type="entry name" value="AMINACHANNEL"/>
</dbReference>
<protein>
    <recommendedName>
        <fullName evidence="18">Degenerin unc-8</fullName>
    </recommendedName>
</protein>
<keyword evidence="6 15" id="KW-1133">Transmembrane helix</keyword>
<evidence type="ECO:0000313" key="16">
    <source>
        <dbReference type="EMBL" id="CAI5448011.1"/>
    </source>
</evidence>
<comment type="similarity">
    <text evidence="2 13">Belongs to the amiloride-sensitive sodium channel (TC 1.A.6) family.</text>
</comment>
<keyword evidence="10" id="KW-0325">Glycoprotein</keyword>
<evidence type="ECO:0000256" key="2">
    <source>
        <dbReference type="ARBA" id="ARBA00007193"/>
    </source>
</evidence>
<evidence type="ECO:0000256" key="7">
    <source>
        <dbReference type="ARBA" id="ARBA00023053"/>
    </source>
</evidence>
<evidence type="ECO:0000256" key="5">
    <source>
        <dbReference type="ARBA" id="ARBA00022692"/>
    </source>
</evidence>
<dbReference type="Gene3D" id="2.60.470.10">
    <property type="entry name" value="Acid-sensing ion channels like domains"/>
    <property type="match status" value="1"/>
</dbReference>
<dbReference type="GO" id="GO:0005886">
    <property type="term" value="C:plasma membrane"/>
    <property type="evidence" value="ECO:0007669"/>
    <property type="project" value="TreeGrafter"/>
</dbReference>
<evidence type="ECO:0000256" key="14">
    <source>
        <dbReference type="SAM" id="MobiDB-lite"/>
    </source>
</evidence>
<evidence type="ECO:0000256" key="3">
    <source>
        <dbReference type="ARBA" id="ARBA00022448"/>
    </source>
</evidence>
<keyword evidence="11 13" id="KW-0739">Sodium transport</keyword>
<dbReference type="AlphaFoldDB" id="A0A9P1IN03"/>
<evidence type="ECO:0000256" key="11">
    <source>
        <dbReference type="ARBA" id="ARBA00023201"/>
    </source>
</evidence>
<organism evidence="16 17">
    <name type="scientific">Caenorhabditis angaria</name>
    <dbReference type="NCBI Taxonomy" id="860376"/>
    <lineage>
        <taxon>Eukaryota</taxon>
        <taxon>Metazoa</taxon>
        <taxon>Ecdysozoa</taxon>
        <taxon>Nematoda</taxon>
        <taxon>Chromadorea</taxon>
        <taxon>Rhabditida</taxon>
        <taxon>Rhabditina</taxon>
        <taxon>Rhabditomorpha</taxon>
        <taxon>Rhabditoidea</taxon>
        <taxon>Rhabditidae</taxon>
        <taxon>Peloderinae</taxon>
        <taxon>Caenorhabditis</taxon>
    </lineage>
</organism>
<dbReference type="PANTHER" id="PTHR11690:SF242">
    <property type="entry name" value="DEGENERIN UNC-8"/>
    <property type="match status" value="1"/>
</dbReference>
<evidence type="ECO:0000256" key="4">
    <source>
        <dbReference type="ARBA" id="ARBA00022461"/>
    </source>
</evidence>